<keyword evidence="4 8" id="KW-0067">ATP-binding</keyword>
<feature type="binding site" evidence="8">
    <location>
        <begin position="21"/>
        <end position="22"/>
    </location>
    <ligand>
        <name>ATP</name>
        <dbReference type="ChEBI" id="CHEBI:30616"/>
    </ligand>
</feature>
<dbReference type="AlphaFoldDB" id="A0A1G8HA77"/>
<sequence>MEEKKKIVFSAIKPSGEITLGNYLGAIKNWIRFQDDYECYYCIADLHAITVKQEPKLLRKRVLEILAIYIASGLDYEKSTLFVQSHVPAHSEASWLLTCTANMGELSRMTQYKDKTAKLKENTSISAGLFNYPVLMAADILIYNTDFVPVGIDQKQHVELARDIAQRFNSNYSDTFVLPEAKISESAAKIMDLQDPEKKMSKSDDNENSYILVLDKPEVIRRKIARAVTDSVGVVNYTDDQPGVKNLINIVSAIKGIKPDEVVKLFEGKGYKEFKEYVADTIIEELKPVQEKANELLSEKEKLEKIYGEGAMKANYHAIKTLRKMQKKVGLLPPVRL</sequence>
<dbReference type="InterPro" id="IPR014729">
    <property type="entry name" value="Rossmann-like_a/b/a_fold"/>
</dbReference>
<dbReference type="EC" id="6.1.1.2" evidence="8"/>
<dbReference type="EMBL" id="FNDZ01000001">
    <property type="protein sequence ID" value="SDI03537.1"/>
    <property type="molecule type" value="Genomic_DNA"/>
</dbReference>
<reference evidence="10 11" key="1">
    <citation type="submission" date="2016-10" db="EMBL/GenBank/DDBJ databases">
        <authorList>
            <person name="de Groot N.N."/>
        </authorList>
    </citation>
    <scope>NUCLEOTIDE SEQUENCE [LARGE SCALE GENOMIC DNA]</scope>
    <source>
        <strain evidence="10 11">CGMCC 1.5058</strain>
    </source>
</reference>
<dbReference type="PANTHER" id="PTHR43766">
    <property type="entry name" value="TRYPTOPHAN--TRNA LIGASE, MITOCHONDRIAL"/>
    <property type="match status" value="1"/>
</dbReference>
<dbReference type="HAMAP" id="MF_00140_B">
    <property type="entry name" value="Trp_tRNA_synth_B"/>
    <property type="match status" value="1"/>
</dbReference>
<comment type="function">
    <text evidence="8">Catalyzes the attachment of tryptophan to tRNA(Trp).</text>
</comment>
<evidence type="ECO:0000256" key="8">
    <source>
        <dbReference type="HAMAP-Rule" id="MF_00140"/>
    </source>
</evidence>
<dbReference type="InterPro" id="IPR002306">
    <property type="entry name" value="Trp-tRNA-ligase"/>
</dbReference>
<keyword evidence="2 8" id="KW-0436">Ligase</keyword>
<comment type="catalytic activity">
    <reaction evidence="7 8">
        <text>tRNA(Trp) + L-tryptophan + ATP = L-tryptophyl-tRNA(Trp) + AMP + diphosphate + H(+)</text>
        <dbReference type="Rhea" id="RHEA:24080"/>
        <dbReference type="Rhea" id="RHEA-COMP:9671"/>
        <dbReference type="Rhea" id="RHEA-COMP:9705"/>
        <dbReference type="ChEBI" id="CHEBI:15378"/>
        <dbReference type="ChEBI" id="CHEBI:30616"/>
        <dbReference type="ChEBI" id="CHEBI:33019"/>
        <dbReference type="ChEBI" id="CHEBI:57912"/>
        <dbReference type="ChEBI" id="CHEBI:78442"/>
        <dbReference type="ChEBI" id="CHEBI:78535"/>
        <dbReference type="ChEBI" id="CHEBI:456215"/>
        <dbReference type="EC" id="6.1.1.2"/>
    </reaction>
</comment>
<dbReference type="PANTHER" id="PTHR43766:SF1">
    <property type="entry name" value="TRYPTOPHAN--TRNA LIGASE, MITOCHONDRIAL"/>
    <property type="match status" value="1"/>
</dbReference>
<evidence type="ECO:0000313" key="11">
    <source>
        <dbReference type="Proteomes" id="UP000183255"/>
    </source>
</evidence>
<dbReference type="FunFam" id="1.10.240.10:FF:000002">
    <property type="entry name" value="Tryptophan--tRNA ligase"/>
    <property type="match status" value="1"/>
</dbReference>
<feature type="binding site" evidence="8">
    <location>
        <begin position="13"/>
        <end position="15"/>
    </location>
    <ligand>
        <name>ATP</name>
        <dbReference type="ChEBI" id="CHEBI:30616"/>
    </ligand>
</feature>
<protein>
    <recommendedName>
        <fullName evidence="8">Tryptophan--tRNA ligase</fullName>
        <ecNumber evidence="8">6.1.1.2</ecNumber>
    </recommendedName>
    <alternativeName>
        <fullName evidence="8">Tryptophanyl-tRNA synthetase</fullName>
        <shortName evidence="8">TrpRS</shortName>
    </alternativeName>
</protein>
<keyword evidence="8" id="KW-0963">Cytoplasm</keyword>
<keyword evidence="6 8" id="KW-0030">Aminoacyl-tRNA synthetase</keyword>
<proteinExistence type="inferred from homology"/>
<dbReference type="PRINTS" id="PR01039">
    <property type="entry name" value="TRNASYNTHTRP"/>
</dbReference>
<dbReference type="InterPro" id="IPR002305">
    <property type="entry name" value="aa-tRNA-synth_Ic"/>
</dbReference>
<evidence type="ECO:0000256" key="6">
    <source>
        <dbReference type="ARBA" id="ARBA00023146"/>
    </source>
</evidence>
<dbReference type="PROSITE" id="PS00178">
    <property type="entry name" value="AA_TRNA_LIGASE_I"/>
    <property type="match status" value="1"/>
</dbReference>
<feature type="binding site" evidence="8">
    <location>
        <begin position="199"/>
        <end position="203"/>
    </location>
    <ligand>
        <name>ATP</name>
        <dbReference type="ChEBI" id="CHEBI:30616"/>
    </ligand>
</feature>
<feature type="short sequence motif" description="'HIGH' region" evidence="8">
    <location>
        <begin position="14"/>
        <end position="22"/>
    </location>
</feature>
<feature type="binding site" evidence="8">
    <location>
        <begin position="151"/>
        <end position="153"/>
    </location>
    <ligand>
        <name>ATP</name>
        <dbReference type="ChEBI" id="CHEBI:30616"/>
    </ligand>
</feature>
<dbReference type="GO" id="GO:0004830">
    <property type="term" value="F:tryptophan-tRNA ligase activity"/>
    <property type="evidence" value="ECO:0007669"/>
    <property type="project" value="UniProtKB-UniRule"/>
</dbReference>
<dbReference type="Gene3D" id="1.10.240.10">
    <property type="entry name" value="Tyrosyl-Transfer RNA Synthetase"/>
    <property type="match status" value="1"/>
</dbReference>
<feature type="binding site" evidence="8">
    <location>
        <position position="139"/>
    </location>
    <ligand>
        <name>L-tryptophan</name>
        <dbReference type="ChEBI" id="CHEBI:57912"/>
    </ligand>
</feature>
<comment type="subunit">
    <text evidence="8">Homodimer.</text>
</comment>
<organism evidence="10 11">
    <name type="scientific">Proteiniclasticum ruminis</name>
    <dbReference type="NCBI Taxonomy" id="398199"/>
    <lineage>
        <taxon>Bacteria</taxon>
        <taxon>Bacillati</taxon>
        <taxon>Bacillota</taxon>
        <taxon>Clostridia</taxon>
        <taxon>Eubacteriales</taxon>
        <taxon>Clostridiaceae</taxon>
        <taxon>Proteiniclasticum</taxon>
    </lineage>
</organism>
<dbReference type="InterPro" id="IPR001412">
    <property type="entry name" value="aa-tRNA-synth_I_CS"/>
</dbReference>
<dbReference type="Gene3D" id="3.40.50.620">
    <property type="entry name" value="HUPs"/>
    <property type="match status" value="1"/>
</dbReference>
<dbReference type="GO" id="GO:0006436">
    <property type="term" value="P:tryptophanyl-tRNA aminoacylation"/>
    <property type="evidence" value="ECO:0007669"/>
    <property type="project" value="UniProtKB-UniRule"/>
</dbReference>
<evidence type="ECO:0000256" key="9">
    <source>
        <dbReference type="RuleBase" id="RU363036"/>
    </source>
</evidence>
<dbReference type="GO" id="GO:0005524">
    <property type="term" value="F:ATP binding"/>
    <property type="evidence" value="ECO:0007669"/>
    <property type="project" value="UniProtKB-UniRule"/>
</dbReference>
<dbReference type="SUPFAM" id="SSF52374">
    <property type="entry name" value="Nucleotidylyl transferase"/>
    <property type="match status" value="1"/>
</dbReference>
<comment type="similarity">
    <text evidence="1 8 9">Belongs to the class-I aminoacyl-tRNA synthetase family.</text>
</comment>
<evidence type="ECO:0000256" key="7">
    <source>
        <dbReference type="ARBA" id="ARBA00049929"/>
    </source>
</evidence>
<dbReference type="GO" id="GO:0005829">
    <property type="term" value="C:cytosol"/>
    <property type="evidence" value="ECO:0007669"/>
    <property type="project" value="TreeGrafter"/>
</dbReference>
<feature type="binding site" evidence="8">
    <location>
        <position position="190"/>
    </location>
    <ligand>
        <name>ATP</name>
        <dbReference type="ChEBI" id="CHEBI:30616"/>
    </ligand>
</feature>
<feature type="short sequence motif" description="'KMSKS' region" evidence="8">
    <location>
        <begin position="199"/>
        <end position="203"/>
    </location>
</feature>
<dbReference type="RefSeq" id="WP_031573702.1">
    <property type="nucleotide sequence ID" value="NZ_FNDZ01000001.1"/>
</dbReference>
<evidence type="ECO:0000313" key="10">
    <source>
        <dbReference type="EMBL" id="SDI03537.1"/>
    </source>
</evidence>
<evidence type="ECO:0000256" key="3">
    <source>
        <dbReference type="ARBA" id="ARBA00022741"/>
    </source>
</evidence>
<evidence type="ECO:0000256" key="4">
    <source>
        <dbReference type="ARBA" id="ARBA00022840"/>
    </source>
</evidence>
<dbReference type="NCBIfam" id="TIGR00233">
    <property type="entry name" value="trpS"/>
    <property type="match status" value="1"/>
</dbReference>
<accession>A0A1G8HA77</accession>
<keyword evidence="3 8" id="KW-0547">Nucleotide-binding</keyword>
<evidence type="ECO:0000256" key="5">
    <source>
        <dbReference type="ARBA" id="ARBA00022917"/>
    </source>
</evidence>
<comment type="subcellular location">
    <subcellularLocation>
        <location evidence="8">Cytoplasm</location>
    </subcellularLocation>
</comment>
<dbReference type="CDD" id="cd00806">
    <property type="entry name" value="TrpRS_core"/>
    <property type="match status" value="1"/>
</dbReference>
<dbReference type="Proteomes" id="UP000183255">
    <property type="component" value="Unassembled WGS sequence"/>
</dbReference>
<dbReference type="InterPro" id="IPR024109">
    <property type="entry name" value="Trp-tRNA-ligase_bac-type"/>
</dbReference>
<keyword evidence="5 8" id="KW-0648">Protein biosynthesis</keyword>
<dbReference type="InterPro" id="IPR050203">
    <property type="entry name" value="Trp-tRNA_synthetase"/>
</dbReference>
<gene>
    <name evidence="8" type="primary">trpS</name>
    <name evidence="10" type="ORF">SAMN05421804_101521</name>
</gene>
<evidence type="ECO:0000256" key="1">
    <source>
        <dbReference type="ARBA" id="ARBA00005594"/>
    </source>
</evidence>
<name>A0A1G8HA77_9CLOT</name>
<evidence type="ECO:0000256" key="2">
    <source>
        <dbReference type="ARBA" id="ARBA00022598"/>
    </source>
</evidence>
<dbReference type="Pfam" id="PF00579">
    <property type="entry name" value="tRNA-synt_1b"/>
    <property type="match status" value="1"/>
</dbReference>